<dbReference type="InterPro" id="IPR002921">
    <property type="entry name" value="Fungal_lipase-type"/>
</dbReference>
<dbReference type="Gene3D" id="3.40.50.1820">
    <property type="entry name" value="alpha/beta hydrolase"/>
    <property type="match status" value="1"/>
</dbReference>
<organism evidence="2 3">
    <name type="scientific">Thalassomonas haliotis</name>
    <dbReference type="NCBI Taxonomy" id="485448"/>
    <lineage>
        <taxon>Bacteria</taxon>
        <taxon>Pseudomonadati</taxon>
        <taxon>Pseudomonadota</taxon>
        <taxon>Gammaproteobacteria</taxon>
        <taxon>Alteromonadales</taxon>
        <taxon>Colwelliaceae</taxon>
        <taxon>Thalassomonas</taxon>
    </lineage>
</organism>
<evidence type="ECO:0000313" key="2">
    <source>
        <dbReference type="EMBL" id="WDE12415.1"/>
    </source>
</evidence>
<dbReference type="PANTHER" id="PTHR45856:SF24">
    <property type="entry name" value="FUNGAL LIPASE-LIKE DOMAIN-CONTAINING PROTEIN"/>
    <property type="match status" value="1"/>
</dbReference>
<reference evidence="2 3" key="1">
    <citation type="journal article" date="2022" name="Mar. Drugs">
        <title>Bioassay-Guided Fractionation Leads to the Detection of Cholic Acid Generated by the Rare Thalassomonas sp.</title>
        <authorList>
            <person name="Pheiffer F."/>
            <person name="Schneider Y.K."/>
            <person name="Hansen E.H."/>
            <person name="Andersen J.H."/>
            <person name="Isaksson J."/>
            <person name="Busche T."/>
            <person name="R C."/>
            <person name="Kalinowski J."/>
            <person name="Zyl L.V."/>
            <person name="Trindade M."/>
        </authorList>
    </citation>
    <scope>NUCLEOTIDE SEQUENCE [LARGE SCALE GENOMIC DNA]</scope>
    <source>
        <strain evidence="2 3">A5K-61T</strain>
    </source>
</reference>
<proteinExistence type="predicted"/>
<feature type="domain" description="Fungal lipase-type" evidence="1">
    <location>
        <begin position="81"/>
        <end position="205"/>
    </location>
</feature>
<dbReference type="PANTHER" id="PTHR45856">
    <property type="entry name" value="ALPHA/BETA-HYDROLASES SUPERFAMILY PROTEIN"/>
    <property type="match status" value="1"/>
</dbReference>
<dbReference type="Proteomes" id="UP001215231">
    <property type="component" value="Chromosome"/>
</dbReference>
<name>A0ABY7VH99_9GAMM</name>
<protein>
    <submittedName>
        <fullName evidence="2">Lipase family protein</fullName>
    </submittedName>
</protein>
<evidence type="ECO:0000313" key="3">
    <source>
        <dbReference type="Proteomes" id="UP001215231"/>
    </source>
</evidence>
<accession>A0ABY7VH99</accession>
<dbReference type="CDD" id="cd00519">
    <property type="entry name" value="Lipase_3"/>
    <property type="match status" value="1"/>
</dbReference>
<dbReference type="SUPFAM" id="SSF53474">
    <property type="entry name" value="alpha/beta-Hydrolases"/>
    <property type="match status" value="1"/>
</dbReference>
<dbReference type="InterPro" id="IPR029058">
    <property type="entry name" value="AB_hydrolase_fold"/>
</dbReference>
<gene>
    <name evidence="2" type="ORF">H3N35_02710</name>
</gene>
<keyword evidence="3" id="KW-1185">Reference proteome</keyword>
<dbReference type="Pfam" id="PF01764">
    <property type="entry name" value="Lipase_3"/>
    <property type="match status" value="1"/>
</dbReference>
<evidence type="ECO:0000259" key="1">
    <source>
        <dbReference type="Pfam" id="PF01764"/>
    </source>
</evidence>
<sequence>MKELSPNLAALFANSVYDSFEQSSLRSSMIGLPKALQNNFNFGDSIKGITGTVFDHLFKLSSEFGLIAQGKEGSLYDGHHVIALRGTATKSDIVTDLHVGITVTHNGSAAHAGFAKSFRSIQPILARYFSQAPKKTVHCVGHSLGGALATLAAEWIKSEYKVPVYLYTFGSPRVGLQGFAVKSTNSIDEVFRCTHGADPVPMGPVWPFYHTGHDHRLNSTQGFSAKEHKMAGDAPGYINTASQYDSYNDMQLHNSNQFTPVRLQYEKRHFASFSLYWAQRLNNALITLLRDAGVISLQFSFTSGLTFYDAVARALEEIGKISDRFAEQQKGLLGNMLVFAGKPWVKVTELSYKFIRWVLDITLNQLFSMINRALALVK</sequence>
<dbReference type="EMBL" id="CP059693">
    <property type="protein sequence ID" value="WDE12415.1"/>
    <property type="molecule type" value="Genomic_DNA"/>
</dbReference>
<dbReference type="RefSeq" id="WP_274052695.1">
    <property type="nucleotide sequence ID" value="NZ_CP059693.1"/>
</dbReference>
<dbReference type="InterPro" id="IPR051218">
    <property type="entry name" value="Sec_MonoDiacylglyc_Lipase"/>
</dbReference>